<sequence>YADPVNIAYDLYNIYAFSLFNLMTGSHLILVDIKIVVEFPSNSTIQISSTV</sequence>
<evidence type="ECO:0000313" key="3">
    <source>
        <dbReference type="Proteomes" id="UP000054485"/>
    </source>
</evidence>
<keyword evidence="1" id="KW-1133">Transmembrane helix</keyword>
<feature type="non-terminal residue" evidence="2">
    <location>
        <position position="51"/>
    </location>
</feature>
<keyword evidence="3" id="KW-1185">Reference proteome</keyword>
<feature type="non-terminal residue" evidence="2">
    <location>
        <position position="1"/>
    </location>
</feature>
<feature type="transmembrane region" description="Helical" evidence="1">
    <location>
        <begin position="12"/>
        <end position="31"/>
    </location>
</feature>
<evidence type="ECO:0000313" key="2">
    <source>
        <dbReference type="EMBL" id="KIK36917.1"/>
    </source>
</evidence>
<reference evidence="2 3" key="1">
    <citation type="submission" date="2014-04" db="EMBL/GenBank/DDBJ databases">
        <authorList>
            <consortium name="DOE Joint Genome Institute"/>
            <person name="Kuo A."/>
            <person name="Ruytinx J."/>
            <person name="Rineau F."/>
            <person name="Colpaert J."/>
            <person name="Kohler A."/>
            <person name="Nagy L.G."/>
            <person name="Floudas D."/>
            <person name="Copeland A."/>
            <person name="Barry K.W."/>
            <person name="Cichocki N."/>
            <person name="Veneault-Fourrey C."/>
            <person name="LaButti K."/>
            <person name="Lindquist E.A."/>
            <person name="Lipzen A."/>
            <person name="Lundell T."/>
            <person name="Morin E."/>
            <person name="Murat C."/>
            <person name="Sun H."/>
            <person name="Tunlid A."/>
            <person name="Henrissat B."/>
            <person name="Grigoriev I.V."/>
            <person name="Hibbett D.S."/>
            <person name="Martin F."/>
            <person name="Nordberg H.P."/>
            <person name="Cantor M.N."/>
            <person name="Hua S.X."/>
        </authorList>
    </citation>
    <scope>NUCLEOTIDE SEQUENCE [LARGE SCALE GENOMIC DNA]</scope>
    <source>
        <strain evidence="2 3">UH-Slu-Lm8-n1</strain>
    </source>
</reference>
<gene>
    <name evidence="2" type="ORF">CY34DRAFT_59040</name>
</gene>
<dbReference type="OrthoDB" id="3202607at2759"/>
<dbReference type="HOGENOM" id="CLU_3112237_0_0_1"/>
<dbReference type="AlphaFoldDB" id="A0A0D0ARN8"/>
<dbReference type="EMBL" id="KN835489">
    <property type="protein sequence ID" value="KIK36917.1"/>
    <property type="molecule type" value="Genomic_DNA"/>
</dbReference>
<accession>A0A0D0ARN8</accession>
<dbReference type="InParanoid" id="A0A0D0ARN8"/>
<name>A0A0D0ARN8_9AGAM</name>
<keyword evidence="1" id="KW-0812">Transmembrane</keyword>
<dbReference type="Proteomes" id="UP000054485">
    <property type="component" value="Unassembled WGS sequence"/>
</dbReference>
<keyword evidence="1" id="KW-0472">Membrane</keyword>
<proteinExistence type="predicted"/>
<protein>
    <submittedName>
        <fullName evidence="2">Uncharacterized protein</fullName>
    </submittedName>
</protein>
<reference evidence="3" key="2">
    <citation type="submission" date="2015-01" db="EMBL/GenBank/DDBJ databases">
        <title>Evolutionary Origins and Diversification of the Mycorrhizal Mutualists.</title>
        <authorList>
            <consortium name="DOE Joint Genome Institute"/>
            <consortium name="Mycorrhizal Genomics Consortium"/>
            <person name="Kohler A."/>
            <person name="Kuo A."/>
            <person name="Nagy L.G."/>
            <person name="Floudas D."/>
            <person name="Copeland A."/>
            <person name="Barry K.W."/>
            <person name="Cichocki N."/>
            <person name="Veneault-Fourrey C."/>
            <person name="LaButti K."/>
            <person name="Lindquist E.A."/>
            <person name="Lipzen A."/>
            <person name="Lundell T."/>
            <person name="Morin E."/>
            <person name="Murat C."/>
            <person name="Riley R."/>
            <person name="Ohm R."/>
            <person name="Sun H."/>
            <person name="Tunlid A."/>
            <person name="Henrissat B."/>
            <person name="Grigoriev I.V."/>
            <person name="Hibbett D.S."/>
            <person name="Martin F."/>
        </authorList>
    </citation>
    <scope>NUCLEOTIDE SEQUENCE [LARGE SCALE GENOMIC DNA]</scope>
    <source>
        <strain evidence="3">UH-Slu-Lm8-n1</strain>
    </source>
</reference>
<organism evidence="2 3">
    <name type="scientific">Suillus luteus UH-Slu-Lm8-n1</name>
    <dbReference type="NCBI Taxonomy" id="930992"/>
    <lineage>
        <taxon>Eukaryota</taxon>
        <taxon>Fungi</taxon>
        <taxon>Dikarya</taxon>
        <taxon>Basidiomycota</taxon>
        <taxon>Agaricomycotina</taxon>
        <taxon>Agaricomycetes</taxon>
        <taxon>Agaricomycetidae</taxon>
        <taxon>Boletales</taxon>
        <taxon>Suillineae</taxon>
        <taxon>Suillaceae</taxon>
        <taxon>Suillus</taxon>
    </lineage>
</organism>
<evidence type="ECO:0000256" key="1">
    <source>
        <dbReference type="SAM" id="Phobius"/>
    </source>
</evidence>